<accession>A0AAV8X7N9</accession>
<dbReference type="Proteomes" id="UP001162156">
    <property type="component" value="Unassembled WGS sequence"/>
</dbReference>
<evidence type="ECO:0000313" key="1">
    <source>
        <dbReference type="EMBL" id="KAJ8934651.1"/>
    </source>
</evidence>
<evidence type="ECO:0000313" key="2">
    <source>
        <dbReference type="Proteomes" id="UP001162156"/>
    </source>
</evidence>
<gene>
    <name evidence="1" type="ORF">NQ314_013250</name>
</gene>
<keyword evidence="2" id="KW-1185">Reference proteome</keyword>
<name>A0AAV8X7N9_9CUCU</name>
<comment type="caution">
    <text evidence="1">The sequence shown here is derived from an EMBL/GenBank/DDBJ whole genome shotgun (WGS) entry which is preliminary data.</text>
</comment>
<organism evidence="1 2">
    <name type="scientific">Rhamnusium bicolor</name>
    <dbReference type="NCBI Taxonomy" id="1586634"/>
    <lineage>
        <taxon>Eukaryota</taxon>
        <taxon>Metazoa</taxon>
        <taxon>Ecdysozoa</taxon>
        <taxon>Arthropoda</taxon>
        <taxon>Hexapoda</taxon>
        <taxon>Insecta</taxon>
        <taxon>Pterygota</taxon>
        <taxon>Neoptera</taxon>
        <taxon>Endopterygota</taxon>
        <taxon>Coleoptera</taxon>
        <taxon>Polyphaga</taxon>
        <taxon>Cucujiformia</taxon>
        <taxon>Chrysomeloidea</taxon>
        <taxon>Cerambycidae</taxon>
        <taxon>Lepturinae</taxon>
        <taxon>Rhagiini</taxon>
        <taxon>Rhamnusium</taxon>
    </lineage>
</organism>
<dbReference type="EMBL" id="JANEYF010003692">
    <property type="protein sequence ID" value="KAJ8934651.1"/>
    <property type="molecule type" value="Genomic_DNA"/>
</dbReference>
<reference evidence="1" key="1">
    <citation type="journal article" date="2023" name="Insect Mol. Biol.">
        <title>Genome sequencing provides insights into the evolution of gene families encoding plant cell wall-degrading enzymes in longhorned beetles.</title>
        <authorList>
            <person name="Shin N.R."/>
            <person name="Okamura Y."/>
            <person name="Kirsch R."/>
            <person name="Pauchet Y."/>
        </authorList>
    </citation>
    <scope>NUCLEOTIDE SEQUENCE</scope>
    <source>
        <strain evidence="1">RBIC_L_NR</strain>
    </source>
</reference>
<proteinExistence type="predicted"/>
<dbReference type="AlphaFoldDB" id="A0AAV8X7N9"/>
<sequence>MIAPLRIIQTSMLDPEPKSLKTPAAIASLTNLMPASSSKSCLQPDSKTDMAAKDPEPIVMYGKWSDDP</sequence>
<protein>
    <submittedName>
        <fullName evidence="1">Uncharacterized protein</fullName>
    </submittedName>
</protein>